<evidence type="ECO:0000256" key="2">
    <source>
        <dbReference type="SAM" id="Phobius"/>
    </source>
</evidence>
<dbReference type="AlphaFoldDB" id="A0A1Q9DQC7"/>
<feature type="transmembrane region" description="Helical" evidence="2">
    <location>
        <begin position="223"/>
        <end position="247"/>
    </location>
</feature>
<organism evidence="3 4">
    <name type="scientific">Symbiodinium microadriaticum</name>
    <name type="common">Dinoflagellate</name>
    <name type="synonym">Zooxanthella microadriatica</name>
    <dbReference type="NCBI Taxonomy" id="2951"/>
    <lineage>
        <taxon>Eukaryota</taxon>
        <taxon>Sar</taxon>
        <taxon>Alveolata</taxon>
        <taxon>Dinophyceae</taxon>
        <taxon>Suessiales</taxon>
        <taxon>Symbiodiniaceae</taxon>
        <taxon>Symbiodinium</taxon>
    </lineage>
</organism>
<dbReference type="Proteomes" id="UP000186817">
    <property type="component" value="Unassembled WGS sequence"/>
</dbReference>
<comment type="caution">
    <text evidence="3">The sequence shown here is derived from an EMBL/GenBank/DDBJ whole genome shotgun (WGS) entry which is preliminary data.</text>
</comment>
<evidence type="ECO:0000313" key="4">
    <source>
        <dbReference type="Proteomes" id="UP000186817"/>
    </source>
</evidence>
<keyword evidence="2" id="KW-1133">Transmembrane helix</keyword>
<evidence type="ECO:0000256" key="1">
    <source>
        <dbReference type="SAM" id="MobiDB-lite"/>
    </source>
</evidence>
<evidence type="ECO:0000313" key="3">
    <source>
        <dbReference type="EMBL" id="OLP97386.1"/>
    </source>
</evidence>
<feature type="transmembrane region" description="Helical" evidence="2">
    <location>
        <begin position="286"/>
        <end position="308"/>
    </location>
</feature>
<proteinExistence type="predicted"/>
<dbReference type="OrthoDB" id="10296893at2759"/>
<feature type="region of interest" description="Disordered" evidence="1">
    <location>
        <begin position="1"/>
        <end position="27"/>
    </location>
</feature>
<keyword evidence="4" id="KW-1185">Reference proteome</keyword>
<feature type="compositionally biased region" description="Polar residues" evidence="1">
    <location>
        <begin position="14"/>
        <end position="24"/>
    </location>
</feature>
<accession>A0A1Q9DQC7</accession>
<feature type="transmembrane region" description="Helical" evidence="2">
    <location>
        <begin position="183"/>
        <end position="202"/>
    </location>
</feature>
<feature type="transmembrane region" description="Helical" evidence="2">
    <location>
        <begin position="253"/>
        <end position="274"/>
    </location>
</feature>
<feature type="transmembrane region" description="Helical" evidence="2">
    <location>
        <begin position="320"/>
        <end position="337"/>
    </location>
</feature>
<dbReference type="EMBL" id="LSRX01000435">
    <property type="protein sequence ID" value="OLP97386.1"/>
    <property type="molecule type" value="Genomic_DNA"/>
</dbReference>
<protein>
    <submittedName>
        <fullName evidence="3">Uncharacterized protein</fullName>
    </submittedName>
</protein>
<keyword evidence="2" id="KW-0812">Transmembrane</keyword>
<gene>
    <name evidence="3" type="ORF">AK812_SmicGene20297</name>
</gene>
<sequence length="363" mass="40367">MAAMVALGVPESSRPGTSKSTSIDRYSGVDLPGECKDGVEVGGKISEAPESKKTVSCNASRKQSHRERERDQGGKLPKCFCISALRAWLAGRAPPLGSINDLTFFQIGPTNTVTPLKQLKGQLDDVIEVQMKRYLQDRCIDGKSGLRRLLESFVIMASLLIAVPFCSFLACTVIPLSSPERGFWGNWTFNLLAHPVLNYVIARGQIEVITRAFTHQERARIRWIVRLAPLVDPPLCLLAHLIFAFAGMYPVPAAPILSCIPALFGSIYVYWWMVPKDFKTPGARNFMKFVLGNWISWLIQFGTMIIWVARFPTLPEEWQAASTLGIGVLVAFVAWITQKIADHFGVPKHPSFRVFAMSFARVV</sequence>
<feature type="transmembrane region" description="Helical" evidence="2">
    <location>
        <begin position="153"/>
        <end position="177"/>
    </location>
</feature>
<name>A0A1Q9DQC7_SYMMI</name>
<keyword evidence="2" id="KW-0472">Membrane</keyword>
<reference evidence="3 4" key="1">
    <citation type="submission" date="2016-02" db="EMBL/GenBank/DDBJ databases">
        <title>Genome analysis of coral dinoflagellate symbionts highlights evolutionary adaptations to a symbiotic lifestyle.</title>
        <authorList>
            <person name="Aranda M."/>
            <person name="Li Y."/>
            <person name="Liew Y.J."/>
            <person name="Baumgarten S."/>
            <person name="Simakov O."/>
            <person name="Wilson M."/>
            <person name="Piel J."/>
            <person name="Ashoor H."/>
            <person name="Bougouffa S."/>
            <person name="Bajic V.B."/>
            <person name="Ryu T."/>
            <person name="Ravasi T."/>
            <person name="Bayer T."/>
            <person name="Micklem G."/>
            <person name="Kim H."/>
            <person name="Bhak J."/>
            <person name="Lajeunesse T.C."/>
            <person name="Voolstra C.R."/>
        </authorList>
    </citation>
    <scope>NUCLEOTIDE SEQUENCE [LARGE SCALE GENOMIC DNA]</scope>
    <source>
        <strain evidence="3 4">CCMP2467</strain>
    </source>
</reference>
<feature type="region of interest" description="Disordered" evidence="1">
    <location>
        <begin position="39"/>
        <end position="71"/>
    </location>
</feature>